<dbReference type="OrthoDB" id="126668at2759"/>
<evidence type="ECO:0000313" key="2">
    <source>
        <dbReference type="EMBL" id="KAG7387777.1"/>
    </source>
</evidence>
<dbReference type="Proteomes" id="UP000694044">
    <property type="component" value="Unassembled WGS sequence"/>
</dbReference>
<protein>
    <submittedName>
        <fullName evidence="2">Uncharacterized protein</fullName>
    </submittedName>
</protein>
<organism evidence="2 3">
    <name type="scientific">Phytophthora pseudosyringae</name>
    <dbReference type="NCBI Taxonomy" id="221518"/>
    <lineage>
        <taxon>Eukaryota</taxon>
        <taxon>Sar</taxon>
        <taxon>Stramenopiles</taxon>
        <taxon>Oomycota</taxon>
        <taxon>Peronosporomycetes</taxon>
        <taxon>Peronosporales</taxon>
        <taxon>Peronosporaceae</taxon>
        <taxon>Phytophthora</taxon>
    </lineage>
</organism>
<dbReference type="EMBL" id="JAGDFM010000072">
    <property type="protein sequence ID" value="KAG7387777.1"/>
    <property type="molecule type" value="Genomic_DNA"/>
</dbReference>
<evidence type="ECO:0000313" key="3">
    <source>
        <dbReference type="Proteomes" id="UP000694044"/>
    </source>
</evidence>
<comment type="caution">
    <text evidence="2">The sequence shown here is derived from an EMBL/GenBank/DDBJ whole genome shotgun (WGS) entry which is preliminary data.</text>
</comment>
<feature type="region of interest" description="Disordered" evidence="1">
    <location>
        <begin position="113"/>
        <end position="143"/>
    </location>
</feature>
<gene>
    <name evidence="2" type="ORF">PHYPSEUDO_013676</name>
</gene>
<proteinExistence type="predicted"/>
<keyword evidence="3" id="KW-1185">Reference proteome</keyword>
<name>A0A8T1W2E0_9STRA</name>
<reference evidence="2" key="1">
    <citation type="submission" date="2021-02" db="EMBL/GenBank/DDBJ databases">
        <authorList>
            <person name="Palmer J.M."/>
        </authorList>
    </citation>
    <scope>NUCLEOTIDE SEQUENCE</scope>
    <source>
        <strain evidence="2">SCRP734</strain>
    </source>
</reference>
<evidence type="ECO:0000256" key="1">
    <source>
        <dbReference type="SAM" id="MobiDB-lite"/>
    </source>
</evidence>
<feature type="compositionally biased region" description="Acidic residues" evidence="1">
    <location>
        <begin position="114"/>
        <end position="131"/>
    </location>
</feature>
<dbReference type="AlphaFoldDB" id="A0A8T1W2E0"/>
<sequence length="752" mass="83758">MESIHEREQKRARLSAPDDDPWSFLTPWCEQLRGRLVVVPGGYLSVLHPGARRFRRGQDRDEETQVKQYEASHWRTREALELLVLVHHVNNRAWPKLLLEKCALRFNDALFDANNDDEEEEEDEEEQEQEDETRTRREPPTETLANFTLECEHDREIPMQPKFEFELSVVVGSEKLGEPSEVDKWTKFLLPHASDHTPSAEFIEAKRRIWMTQDEELQTIRRGFQPEEVPVSLRVWASRGVQAGLVPEHLPQLRGLIEGTQSCSQQETAVARAADSADTITYSVQLLSLDISGVNTTELCVKSALGVLARGVAIGSLQLNVYHKCQGAGHHVSRDALAKLFNGVLIGPLDLSQPRVMSIDTLDITCDSSTPWHCEALCSTLAAARTPVANLKINGGFGEWKQWTVLASQLKLLTQALFFPPSITNGTYPSIRGLDISNSDLTTVDLEDLGAEIFTDTPILVPFDINTPSFLSHGGSGDNGLVEVVLSGYGKCYVPRENVLADNDGLDDQGGEPVTSLAIYFSAGAGALEVLLNQIGWQLRNLSLQYFCDMDDDAMMTAILKACPRLMSLSIHPCDIDLNWFISAYERFGTTDGAIKPKISSLTLIKVSGIGTDHGVLFAQRLGDPSSHLAQHLRELTIMTGEESEAFNSSSMKALWVALKNNTRLVKLELIIQPDALSPWKKRFRLFHRQVLPPESLELVSKLAFLSIVRLAASHGGKASPAVQKLDHRPLSLIFELAATRVIRSVTMFYRI</sequence>
<accession>A0A8T1W2E0</accession>